<dbReference type="PANTHER" id="PTHR23028:SF53">
    <property type="entry name" value="ACYL_TRANSF_3 DOMAIN-CONTAINING PROTEIN"/>
    <property type="match status" value="1"/>
</dbReference>
<feature type="transmembrane region" description="Helical" evidence="1">
    <location>
        <begin position="167"/>
        <end position="188"/>
    </location>
</feature>
<dbReference type="Pfam" id="PF01757">
    <property type="entry name" value="Acyl_transf_3"/>
    <property type="match status" value="1"/>
</dbReference>
<accession>A0A7Y9LMY5</accession>
<dbReference type="PANTHER" id="PTHR23028">
    <property type="entry name" value="ACETYLTRANSFERASE"/>
    <property type="match status" value="1"/>
</dbReference>
<protein>
    <submittedName>
        <fullName evidence="3">Peptidoglycan/LPS O-acetylase OafA/YrhL</fullName>
    </submittedName>
</protein>
<feature type="transmembrane region" description="Helical" evidence="1">
    <location>
        <begin position="7"/>
        <end position="24"/>
    </location>
</feature>
<keyword evidence="1" id="KW-1133">Transmembrane helix</keyword>
<name>A0A7Y9LMY5_9BURK</name>
<feature type="transmembrane region" description="Helical" evidence="1">
    <location>
        <begin position="248"/>
        <end position="269"/>
    </location>
</feature>
<keyword evidence="1" id="KW-0812">Transmembrane</keyword>
<dbReference type="AlphaFoldDB" id="A0A7Y9LMY5"/>
<gene>
    <name evidence="3" type="ORF">FHW18_001427</name>
</gene>
<dbReference type="Proteomes" id="UP000542125">
    <property type="component" value="Unassembled WGS sequence"/>
</dbReference>
<reference evidence="3 4" key="1">
    <citation type="submission" date="2020-07" db="EMBL/GenBank/DDBJ databases">
        <title>Genomic Encyclopedia of Type Strains, Phase IV (KMG-V): Genome sequencing to study the core and pangenomes of soil and plant-associated prokaryotes.</title>
        <authorList>
            <person name="Whitman W."/>
        </authorList>
    </citation>
    <scope>NUCLEOTIDE SEQUENCE [LARGE SCALE GENOMIC DNA]</scope>
    <source>
        <strain evidence="3 4">SAS40</strain>
    </source>
</reference>
<keyword evidence="4" id="KW-1185">Reference proteome</keyword>
<dbReference type="InterPro" id="IPR050879">
    <property type="entry name" value="Acyltransferase_3"/>
</dbReference>
<evidence type="ECO:0000256" key="1">
    <source>
        <dbReference type="SAM" id="Phobius"/>
    </source>
</evidence>
<feature type="transmembrane region" description="Helical" evidence="1">
    <location>
        <begin position="36"/>
        <end position="55"/>
    </location>
</feature>
<keyword evidence="1" id="KW-0472">Membrane</keyword>
<dbReference type="GO" id="GO:0000271">
    <property type="term" value="P:polysaccharide biosynthetic process"/>
    <property type="evidence" value="ECO:0007669"/>
    <property type="project" value="TreeGrafter"/>
</dbReference>
<dbReference type="GO" id="GO:0016747">
    <property type="term" value="F:acyltransferase activity, transferring groups other than amino-acyl groups"/>
    <property type="evidence" value="ECO:0007669"/>
    <property type="project" value="InterPro"/>
</dbReference>
<dbReference type="GO" id="GO:0016020">
    <property type="term" value="C:membrane"/>
    <property type="evidence" value="ECO:0007669"/>
    <property type="project" value="TreeGrafter"/>
</dbReference>
<evidence type="ECO:0000313" key="3">
    <source>
        <dbReference type="EMBL" id="NYE82156.1"/>
    </source>
</evidence>
<dbReference type="EMBL" id="JACBYR010000001">
    <property type="protein sequence ID" value="NYE82156.1"/>
    <property type="molecule type" value="Genomic_DNA"/>
</dbReference>
<proteinExistence type="predicted"/>
<feature type="transmembrane region" description="Helical" evidence="1">
    <location>
        <begin position="203"/>
        <end position="219"/>
    </location>
</feature>
<feature type="domain" description="Acyltransferase 3" evidence="2">
    <location>
        <begin position="5"/>
        <end position="319"/>
    </location>
</feature>
<feature type="transmembrane region" description="Helical" evidence="1">
    <location>
        <begin position="76"/>
        <end position="93"/>
    </location>
</feature>
<evidence type="ECO:0000259" key="2">
    <source>
        <dbReference type="Pfam" id="PF01757"/>
    </source>
</evidence>
<feature type="transmembrane region" description="Helical" evidence="1">
    <location>
        <begin position="141"/>
        <end position="160"/>
    </location>
</feature>
<dbReference type="RefSeq" id="WP_179584742.1">
    <property type="nucleotide sequence ID" value="NZ_JACBYR010000001.1"/>
</dbReference>
<feature type="transmembrane region" description="Helical" evidence="1">
    <location>
        <begin position="281"/>
        <end position="299"/>
    </location>
</feature>
<comment type="caution">
    <text evidence="3">The sequence shown here is derived from an EMBL/GenBank/DDBJ whole genome shotgun (WGS) entry which is preliminary data.</text>
</comment>
<sequence>MKTNNFDVLRFTLAFMVMLFHIGMLSEAPELRGLSLISGAFAVNAFFIISGFLICMSCERSSSMFSYALKRLRRVYPAYLVAILFTFVIGVAFTKLSLQEFFAAAETYKYLFYNLIFLNFKQVSLPGVFEDHVDIGMNGSLWTLKIEIMFYALVPFIMLACRKFGAFKVLALGYFLSIAYRLTFLYLFEVHGDEIYSRFGKQLPGQLCFFLSGALFYFWFKAKRDIPAWVALLGIVAYNLPFEYVQIVVGPLGLGAAIVWFALHAMHLGNFGKHGDMSYGIYVYHFPLVQVAVSLGLFASAPYLSTLAICAIVLVLAYLSFRYIENPFLGRKG</sequence>
<feature type="transmembrane region" description="Helical" evidence="1">
    <location>
        <begin position="305"/>
        <end position="324"/>
    </location>
</feature>
<dbReference type="InterPro" id="IPR002656">
    <property type="entry name" value="Acyl_transf_3_dom"/>
</dbReference>
<organism evidence="3 4">
    <name type="scientific">Pigmentiphaga litoralis</name>
    <dbReference type="NCBI Taxonomy" id="516702"/>
    <lineage>
        <taxon>Bacteria</taxon>
        <taxon>Pseudomonadati</taxon>
        <taxon>Pseudomonadota</taxon>
        <taxon>Betaproteobacteria</taxon>
        <taxon>Burkholderiales</taxon>
        <taxon>Alcaligenaceae</taxon>
        <taxon>Pigmentiphaga</taxon>
    </lineage>
</organism>
<evidence type="ECO:0000313" key="4">
    <source>
        <dbReference type="Proteomes" id="UP000542125"/>
    </source>
</evidence>